<evidence type="ECO:0000313" key="3">
    <source>
        <dbReference type="EMBL" id="RAI26607.1"/>
    </source>
</evidence>
<name>A0A327JJZ8_9HYPH</name>
<dbReference type="InterPro" id="IPR052042">
    <property type="entry name" value="Tail_sheath_structural"/>
</dbReference>
<dbReference type="PANTHER" id="PTHR35861:SF1">
    <property type="entry name" value="PHAGE TAIL SHEATH PROTEIN"/>
    <property type="match status" value="1"/>
</dbReference>
<protein>
    <submittedName>
        <fullName evidence="3">Phage tail protein</fullName>
    </submittedName>
</protein>
<sequence>MPTSDFNHGTRVLRLGDDARPIEVADQSNIGAVVTAPDADLSIPRDEPFHFFTHDTETVAKLGATGTVRDVINLVKAQGIEASIVLSVVEEGADIDATRTKLMGSAASMTGVHALSYALGHVGKEPDILICPGFVAGRVDNAKNPVADALEQVGDKLMAISVFDTGGPTKEDSLEYRADFASRFTYLVDPYVRVLPEGGTEIVAKPASPVVAGLMVKKDKEKGGVYWSPSNQEAHGVLGIARPVSFFDGEIDHEANYLNENGIATFIPAKVVQQAGGAYSANGRILWGNRTASLDPLWVFINVVRTRASIEKSMVRSFRPWANDQNISPQHVISVMRSTQNFLDELKAPSVGAILGGEVFWDREVNTNSSLRLGKLRVDFDAEEAPPLEDLIFGSRRNEAYFNDLATAINERIAVSFERTVDDYLSLAA</sequence>
<accession>A0A327JJZ8</accession>
<evidence type="ECO:0000313" key="4">
    <source>
        <dbReference type="Proteomes" id="UP000249299"/>
    </source>
</evidence>
<dbReference type="AlphaFoldDB" id="A0A327JJZ8"/>
<dbReference type="RefSeq" id="WP_111434883.1">
    <property type="nucleotide sequence ID" value="NZ_JACIGG010000004.1"/>
</dbReference>
<dbReference type="EMBL" id="NPEV01000028">
    <property type="protein sequence ID" value="RAI26607.1"/>
    <property type="molecule type" value="Genomic_DNA"/>
</dbReference>
<dbReference type="Pfam" id="PF04984">
    <property type="entry name" value="Phage_sheath_1"/>
    <property type="match status" value="1"/>
</dbReference>
<feature type="domain" description="Tail sheath protein subtilisin-like" evidence="2">
    <location>
        <begin position="110"/>
        <end position="267"/>
    </location>
</feature>
<organism evidence="3 4">
    <name type="scientific">Rhodobium orientis</name>
    <dbReference type="NCBI Taxonomy" id="34017"/>
    <lineage>
        <taxon>Bacteria</taxon>
        <taxon>Pseudomonadati</taxon>
        <taxon>Pseudomonadota</taxon>
        <taxon>Alphaproteobacteria</taxon>
        <taxon>Hyphomicrobiales</taxon>
        <taxon>Rhodobiaceae</taxon>
        <taxon>Rhodobium</taxon>
    </lineage>
</organism>
<proteinExistence type="inferred from homology"/>
<dbReference type="PANTHER" id="PTHR35861">
    <property type="match status" value="1"/>
</dbReference>
<comment type="caution">
    <text evidence="3">The sequence shown here is derived from an EMBL/GenBank/DDBJ whole genome shotgun (WGS) entry which is preliminary data.</text>
</comment>
<comment type="similarity">
    <text evidence="1">Belongs to the myoviridae tail sheath protein family.</text>
</comment>
<dbReference type="Proteomes" id="UP000249299">
    <property type="component" value="Unassembled WGS sequence"/>
</dbReference>
<gene>
    <name evidence="3" type="ORF">CH339_13480</name>
</gene>
<dbReference type="InterPro" id="IPR035089">
    <property type="entry name" value="Phage_sheath_subtilisin"/>
</dbReference>
<evidence type="ECO:0000259" key="2">
    <source>
        <dbReference type="Pfam" id="PF04984"/>
    </source>
</evidence>
<reference evidence="3 4" key="1">
    <citation type="submission" date="2017-07" db="EMBL/GenBank/DDBJ databases">
        <title>Draft Genome Sequences of Select Purple Nonsulfur Bacteria.</title>
        <authorList>
            <person name="Lasarre B."/>
            <person name="Mckinlay J.B."/>
        </authorList>
    </citation>
    <scope>NUCLEOTIDE SEQUENCE [LARGE SCALE GENOMIC DNA]</scope>
    <source>
        <strain evidence="3 4">DSM 11290</strain>
    </source>
</reference>
<evidence type="ECO:0000256" key="1">
    <source>
        <dbReference type="ARBA" id="ARBA00008005"/>
    </source>
</evidence>
<dbReference type="OrthoDB" id="9767864at2"/>
<keyword evidence="4" id="KW-1185">Reference proteome</keyword>